<feature type="domain" description="HTH araC/xylS-type" evidence="4">
    <location>
        <begin position="211"/>
        <end position="312"/>
    </location>
</feature>
<dbReference type="Pfam" id="PF12833">
    <property type="entry name" value="HTH_18"/>
    <property type="match status" value="1"/>
</dbReference>
<sequence length="327" mass="36508">MSHGELVEGLDLGPEVLDDPRGEVEARTELAVIERLVARLGHVQGLGLIAGSRYHLTTYGIWGYALISSPTLRSAAHMALRYLNLTFAFTDITLEEADGVATFTLGDDDVPSHLRRFVVERDAAGIQQITNDLFHRPVHALQSLSFRWPEPADVTAYESVFGIRPRFGQPVNRSRLPSAMLDLPLPQAHPATAALCEQLCRQLLDERQDSSGVSARVRARLMQTPGRLPSMEHIAAEWGMTSRTLRRHLVQEGVTFRELLDEVRVALACEMIGRANMGHREVADRLGFNDSSAFIQAFRRWKGVTPSEFRRAMGLPARGGRIIRKRD</sequence>
<comment type="caution">
    <text evidence="5">The sequence shown here is derived from an EMBL/GenBank/DDBJ whole genome shotgun (WGS) entry which is preliminary data.</text>
</comment>
<dbReference type="InterPro" id="IPR020449">
    <property type="entry name" value="Tscrpt_reg_AraC-type_HTH"/>
</dbReference>
<dbReference type="InterPro" id="IPR009057">
    <property type="entry name" value="Homeodomain-like_sf"/>
</dbReference>
<dbReference type="Gene3D" id="1.10.10.60">
    <property type="entry name" value="Homeodomain-like"/>
    <property type="match status" value="1"/>
</dbReference>
<evidence type="ECO:0000256" key="3">
    <source>
        <dbReference type="ARBA" id="ARBA00023163"/>
    </source>
</evidence>
<proteinExistence type="predicted"/>
<dbReference type="PANTHER" id="PTHR47894">
    <property type="entry name" value="HTH-TYPE TRANSCRIPTIONAL REGULATOR GADX"/>
    <property type="match status" value="1"/>
</dbReference>
<dbReference type="SMART" id="SM00342">
    <property type="entry name" value="HTH_ARAC"/>
    <property type="match status" value="1"/>
</dbReference>
<dbReference type="GO" id="GO:0005829">
    <property type="term" value="C:cytosol"/>
    <property type="evidence" value="ECO:0007669"/>
    <property type="project" value="TreeGrafter"/>
</dbReference>
<dbReference type="Pfam" id="PF12625">
    <property type="entry name" value="Arabinose_bd"/>
    <property type="match status" value="1"/>
</dbReference>
<organism evidence="5 6">
    <name type="scientific">Aquabacterium lacunae</name>
    <dbReference type="NCBI Taxonomy" id="2528630"/>
    <lineage>
        <taxon>Bacteria</taxon>
        <taxon>Pseudomonadati</taxon>
        <taxon>Pseudomonadota</taxon>
        <taxon>Betaproteobacteria</taxon>
        <taxon>Burkholderiales</taxon>
        <taxon>Aquabacterium</taxon>
    </lineage>
</organism>
<dbReference type="Proteomes" id="UP000292120">
    <property type="component" value="Unassembled WGS sequence"/>
</dbReference>
<dbReference type="InterPro" id="IPR018060">
    <property type="entry name" value="HTH_AraC"/>
</dbReference>
<name>A0A4Q9H0N4_9BURK</name>
<evidence type="ECO:0000313" key="6">
    <source>
        <dbReference type="Proteomes" id="UP000292120"/>
    </source>
</evidence>
<keyword evidence="3" id="KW-0804">Transcription</keyword>
<dbReference type="PANTHER" id="PTHR47894:SF1">
    <property type="entry name" value="HTH-TYPE TRANSCRIPTIONAL REGULATOR VQSM"/>
    <property type="match status" value="1"/>
</dbReference>
<dbReference type="OrthoDB" id="6506763at2"/>
<reference evidence="5 6" key="1">
    <citation type="submission" date="2019-02" db="EMBL/GenBank/DDBJ databases">
        <title>Aquabacterium sp. strain KMB7.</title>
        <authorList>
            <person name="Chen W.-M."/>
        </authorList>
    </citation>
    <scope>NUCLEOTIDE SEQUENCE [LARGE SCALE GENOMIC DNA]</scope>
    <source>
        <strain evidence="5 6">KMB7</strain>
    </source>
</reference>
<dbReference type="RefSeq" id="WP_130966933.1">
    <property type="nucleotide sequence ID" value="NZ_SIXI01000002.1"/>
</dbReference>
<keyword evidence="1" id="KW-0805">Transcription regulation</keyword>
<dbReference type="SUPFAM" id="SSF46689">
    <property type="entry name" value="Homeodomain-like"/>
    <property type="match status" value="1"/>
</dbReference>
<keyword evidence="2" id="KW-0238">DNA-binding</keyword>
<evidence type="ECO:0000256" key="1">
    <source>
        <dbReference type="ARBA" id="ARBA00023015"/>
    </source>
</evidence>
<dbReference type="PRINTS" id="PR00032">
    <property type="entry name" value="HTHARAC"/>
</dbReference>
<keyword evidence="6" id="KW-1185">Reference proteome</keyword>
<dbReference type="AlphaFoldDB" id="A0A4Q9H0N4"/>
<evidence type="ECO:0000256" key="2">
    <source>
        <dbReference type="ARBA" id="ARBA00023125"/>
    </source>
</evidence>
<gene>
    <name evidence="5" type="ORF">EYS42_05980</name>
</gene>
<evidence type="ECO:0000313" key="5">
    <source>
        <dbReference type="EMBL" id="TBO32722.1"/>
    </source>
</evidence>
<dbReference type="GO" id="GO:0003700">
    <property type="term" value="F:DNA-binding transcription factor activity"/>
    <property type="evidence" value="ECO:0007669"/>
    <property type="project" value="InterPro"/>
</dbReference>
<dbReference type="EMBL" id="SIXI01000002">
    <property type="protein sequence ID" value="TBO32722.1"/>
    <property type="molecule type" value="Genomic_DNA"/>
</dbReference>
<dbReference type="InterPro" id="IPR032687">
    <property type="entry name" value="AraC-type_N"/>
</dbReference>
<accession>A0A4Q9H0N4</accession>
<dbReference type="PROSITE" id="PS01124">
    <property type="entry name" value="HTH_ARAC_FAMILY_2"/>
    <property type="match status" value="1"/>
</dbReference>
<evidence type="ECO:0000259" key="4">
    <source>
        <dbReference type="PROSITE" id="PS01124"/>
    </source>
</evidence>
<dbReference type="GO" id="GO:0000976">
    <property type="term" value="F:transcription cis-regulatory region binding"/>
    <property type="evidence" value="ECO:0007669"/>
    <property type="project" value="TreeGrafter"/>
</dbReference>
<protein>
    <submittedName>
        <fullName evidence="5">AraC family transcriptional regulator</fullName>
    </submittedName>
</protein>